<keyword evidence="4" id="KW-0547">Nucleotide-binding</keyword>
<name>A0A1I6LS85_9RHOB</name>
<keyword evidence="5 7" id="KW-0067">ATP-binding</keyword>
<dbReference type="InterPro" id="IPR003439">
    <property type="entry name" value="ABC_transporter-like_ATP-bd"/>
</dbReference>
<dbReference type="PANTHER" id="PTHR43776:SF7">
    <property type="entry name" value="D,D-DIPEPTIDE TRANSPORT ATP-BINDING PROTEIN DDPF-RELATED"/>
    <property type="match status" value="1"/>
</dbReference>
<organism evidence="7 8">
    <name type="scientific">Yoonia litorea</name>
    <dbReference type="NCBI Taxonomy" id="1123755"/>
    <lineage>
        <taxon>Bacteria</taxon>
        <taxon>Pseudomonadati</taxon>
        <taxon>Pseudomonadota</taxon>
        <taxon>Alphaproteobacteria</taxon>
        <taxon>Rhodobacterales</taxon>
        <taxon>Paracoccaceae</taxon>
        <taxon>Yoonia</taxon>
    </lineage>
</organism>
<dbReference type="Gene3D" id="3.40.50.300">
    <property type="entry name" value="P-loop containing nucleotide triphosphate hydrolases"/>
    <property type="match status" value="1"/>
</dbReference>
<dbReference type="InterPro" id="IPR050319">
    <property type="entry name" value="ABC_transp_ATP-bind"/>
</dbReference>
<evidence type="ECO:0000256" key="4">
    <source>
        <dbReference type="ARBA" id="ARBA00022741"/>
    </source>
</evidence>
<dbReference type="NCBIfam" id="TIGR01727">
    <property type="entry name" value="oligo_HPY"/>
    <property type="match status" value="1"/>
</dbReference>
<dbReference type="NCBIfam" id="NF008453">
    <property type="entry name" value="PRK11308.1"/>
    <property type="match status" value="1"/>
</dbReference>
<dbReference type="PROSITE" id="PS50893">
    <property type="entry name" value="ABC_TRANSPORTER_2"/>
    <property type="match status" value="1"/>
</dbReference>
<dbReference type="STRING" id="1123755.SAMN05444714_0849"/>
<dbReference type="PROSITE" id="PS00211">
    <property type="entry name" value="ABC_TRANSPORTER_1"/>
    <property type="match status" value="1"/>
</dbReference>
<dbReference type="InterPro" id="IPR027417">
    <property type="entry name" value="P-loop_NTPase"/>
</dbReference>
<evidence type="ECO:0000313" key="8">
    <source>
        <dbReference type="Proteomes" id="UP000198926"/>
    </source>
</evidence>
<feature type="domain" description="ABC transporter" evidence="6">
    <location>
        <begin position="10"/>
        <end position="260"/>
    </location>
</feature>
<gene>
    <name evidence="7" type="ORF">SAMN05444714_0849</name>
</gene>
<dbReference type="SUPFAM" id="SSF52540">
    <property type="entry name" value="P-loop containing nucleoside triphosphate hydrolases"/>
    <property type="match status" value="1"/>
</dbReference>
<dbReference type="GO" id="GO:0005524">
    <property type="term" value="F:ATP binding"/>
    <property type="evidence" value="ECO:0007669"/>
    <property type="project" value="UniProtKB-KW"/>
</dbReference>
<keyword evidence="8" id="KW-1185">Reference proteome</keyword>
<dbReference type="Pfam" id="PF00005">
    <property type="entry name" value="ABC_tran"/>
    <property type="match status" value="1"/>
</dbReference>
<evidence type="ECO:0000256" key="1">
    <source>
        <dbReference type="ARBA" id="ARBA00004417"/>
    </source>
</evidence>
<dbReference type="FunFam" id="3.40.50.300:FF:000016">
    <property type="entry name" value="Oligopeptide ABC transporter ATP-binding component"/>
    <property type="match status" value="1"/>
</dbReference>
<dbReference type="Proteomes" id="UP000198926">
    <property type="component" value="Unassembled WGS sequence"/>
</dbReference>
<evidence type="ECO:0000256" key="2">
    <source>
        <dbReference type="ARBA" id="ARBA00005417"/>
    </source>
</evidence>
<dbReference type="AlphaFoldDB" id="A0A1I6LS85"/>
<dbReference type="RefSeq" id="WP_090204336.1">
    <property type="nucleotide sequence ID" value="NZ_FOZM01000001.1"/>
</dbReference>
<dbReference type="InterPro" id="IPR017871">
    <property type="entry name" value="ABC_transporter-like_CS"/>
</dbReference>
<evidence type="ECO:0000256" key="5">
    <source>
        <dbReference type="ARBA" id="ARBA00022840"/>
    </source>
</evidence>
<dbReference type="GO" id="GO:0005886">
    <property type="term" value="C:plasma membrane"/>
    <property type="evidence" value="ECO:0007669"/>
    <property type="project" value="UniProtKB-SubCell"/>
</dbReference>
<evidence type="ECO:0000313" key="7">
    <source>
        <dbReference type="EMBL" id="SFS06357.1"/>
    </source>
</evidence>
<comment type="similarity">
    <text evidence="2">Belongs to the ABC transporter superfamily.</text>
</comment>
<evidence type="ECO:0000256" key="3">
    <source>
        <dbReference type="ARBA" id="ARBA00022448"/>
    </source>
</evidence>
<dbReference type="GO" id="GO:0055085">
    <property type="term" value="P:transmembrane transport"/>
    <property type="evidence" value="ECO:0007669"/>
    <property type="project" value="UniProtKB-ARBA"/>
</dbReference>
<comment type="subcellular location">
    <subcellularLocation>
        <location evidence="1">Cell inner membrane</location>
        <topology evidence="1">Peripheral membrane protein</topology>
    </subcellularLocation>
</comment>
<dbReference type="GO" id="GO:0015833">
    <property type="term" value="P:peptide transport"/>
    <property type="evidence" value="ECO:0007669"/>
    <property type="project" value="InterPro"/>
</dbReference>
<sequence length="352" mass="39066">MLDAARKPLVSVRDLKMHFPIYAGLFRRRVGEVKAVDGVSFDVFEGETLGLVGESGCGKSTCGRAVLRLYDITDGSITIEGREIGQTPQPDLRPMRPTMQMVFQDPQASLNPRMTVEDIIKEPLDEHTTLTDAEKREKVGELMDAVGLNRKFAKRYPHAFSGGQRQRIGIARALALNPKFIVCDEPIAALDVSIQAQVVNLLEDLQEQFGLTYLFISHDLSMVRHIATRVAVMYLGKVVELAPREGLYADPLHPYTNALLSAVPEPDPSLARKSERIILQGDVPSPSNPPKGCNFCTRCPSVMDICKEVEPDYREVKPGRFVACHLFNEINDTASQMAGTEDKKSTNKEKTL</sequence>
<dbReference type="InterPro" id="IPR003593">
    <property type="entry name" value="AAA+_ATPase"/>
</dbReference>
<dbReference type="GO" id="GO:0016887">
    <property type="term" value="F:ATP hydrolysis activity"/>
    <property type="evidence" value="ECO:0007669"/>
    <property type="project" value="InterPro"/>
</dbReference>
<dbReference type="EMBL" id="FOZM01000001">
    <property type="protein sequence ID" value="SFS06357.1"/>
    <property type="molecule type" value="Genomic_DNA"/>
</dbReference>
<proteinExistence type="inferred from homology"/>
<keyword evidence="3" id="KW-0813">Transport</keyword>
<dbReference type="PANTHER" id="PTHR43776">
    <property type="entry name" value="TRANSPORT ATP-BINDING PROTEIN"/>
    <property type="match status" value="1"/>
</dbReference>
<dbReference type="OrthoDB" id="9802264at2"/>
<accession>A0A1I6LS85</accession>
<dbReference type="CDD" id="cd03257">
    <property type="entry name" value="ABC_NikE_OppD_transporters"/>
    <property type="match status" value="1"/>
</dbReference>
<reference evidence="7 8" key="1">
    <citation type="submission" date="2016-10" db="EMBL/GenBank/DDBJ databases">
        <authorList>
            <person name="de Groot N.N."/>
        </authorList>
    </citation>
    <scope>NUCLEOTIDE SEQUENCE [LARGE SCALE GENOMIC DNA]</scope>
    <source>
        <strain evidence="7 8">DSM 29433</strain>
    </source>
</reference>
<dbReference type="Pfam" id="PF08352">
    <property type="entry name" value="oligo_HPY"/>
    <property type="match status" value="1"/>
</dbReference>
<protein>
    <submittedName>
        <fullName evidence="7">Oligopeptide transport system ATP-binding protein</fullName>
    </submittedName>
</protein>
<dbReference type="SMART" id="SM00382">
    <property type="entry name" value="AAA"/>
    <property type="match status" value="1"/>
</dbReference>
<evidence type="ECO:0000259" key="6">
    <source>
        <dbReference type="PROSITE" id="PS50893"/>
    </source>
</evidence>
<dbReference type="InterPro" id="IPR013563">
    <property type="entry name" value="Oligopep_ABC_C"/>
</dbReference>